<dbReference type="OrthoDB" id="410307at2759"/>
<dbReference type="InterPro" id="IPR045877">
    <property type="entry name" value="ZFP36-like"/>
</dbReference>
<organism evidence="9 10">
    <name type="scientific">Actinidia rufa</name>
    <dbReference type="NCBI Taxonomy" id="165716"/>
    <lineage>
        <taxon>Eukaryota</taxon>
        <taxon>Viridiplantae</taxon>
        <taxon>Streptophyta</taxon>
        <taxon>Embryophyta</taxon>
        <taxon>Tracheophyta</taxon>
        <taxon>Spermatophyta</taxon>
        <taxon>Magnoliopsida</taxon>
        <taxon>eudicotyledons</taxon>
        <taxon>Gunneridae</taxon>
        <taxon>Pentapetalae</taxon>
        <taxon>asterids</taxon>
        <taxon>Ericales</taxon>
        <taxon>Actinidiaceae</taxon>
        <taxon>Actinidia</taxon>
    </lineage>
</organism>
<feature type="domain" description="C3H1-type" evidence="8">
    <location>
        <begin position="136"/>
        <end position="163"/>
    </location>
</feature>
<keyword evidence="1 6" id="KW-0479">Metal-binding</keyword>
<feature type="zinc finger region" description="C3H1-type" evidence="6">
    <location>
        <begin position="184"/>
        <end position="212"/>
    </location>
</feature>
<reference evidence="9 10" key="1">
    <citation type="submission" date="2019-07" db="EMBL/GenBank/DDBJ databases">
        <title>De Novo Assembly of kiwifruit Actinidia rufa.</title>
        <authorList>
            <person name="Sugita-Konishi S."/>
            <person name="Sato K."/>
            <person name="Mori E."/>
            <person name="Abe Y."/>
            <person name="Kisaki G."/>
            <person name="Hamano K."/>
            <person name="Suezawa K."/>
            <person name="Otani M."/>
            <person name="Fukuda T."/>
            <person name="Manabe T."/>
            <person name="Gomi K."/>
            <person name="Tabuchi M."/>
            <person name="Akimitsu K."/>
            <person name="Kataoka I."/>
        </authorList>
    </citation>
    <scope>NUCLEOTIDE SEQUENCE [LARGE SCALE GENOMIC DNA]</scope>
    <source>
        <strain evidence="10">cv. Fuchu</strain>
    </source>
</reference>
<dbReference type="SMART" id="SM00356">
    <property type="entry name" value="ZnF_C3H1"/>
    <property type="match status" value="2"/>
</dbReference>
<dbReference type="GO" id="GO:0003677">
    <property type="term" value="F:DNA binding"/>
    <property type="evidence" value="ECO:0007669"/>
    <property type="project" value="UniProtKB-KW"/>
</dbReference>
<keyword evidence="4 6" id="KW-0862">Zinc</keyword>
<evidence type="ECO:0000256" key="6">
    <source>
        <dbReference type="PROSITE-ProRule" id="PRU00723"/>
    </source>
</evidence>
<keyword evidence="3 6" id="KW-0863">Zinc-finger</keyword>
<feature type="zinc finger region" description="C3H1-type" evidence="6">
    <location>
        <begin position="136"/>
        <end position="163"/>
    </location>
</feature>
<dbReference type="InterPro" id="IPR036855">
    <property type="entry name" value="Znf_CCCH_sf"/>
</dbReference>
<dbReference type="FunFam" id="4.10.1000.10:FF:000016">
    <property type="entry name" value="Zinc finger CCCH domain-containing protein"/>
    <property type="match status" value="1"/>
</dbReference>
<evidence type="ECO:0000259" key="8">
    <source>
        <dbReference type="PROSITE" id="PS50103"/>
    </source>
</evidence>
<proteinExistence type="predicted"/>
<dbReference type="PROSITE" id="PS50103">
    <property type="entry name" value="ZF_C3H1"/>
    <property type="match status" value="2"/>
</dbReference>
<evidence type="ECO:0000256" key="1">
    <source>
        <dbReference type="ARBA" id="ARBA00022723"/>
    </source>
</evidence>
<dbReference type="GO" id="GO:0003729">
    <property type="term" value="F:mRNA binding"/>
    <property type="evidence" value="ECO:0007669"/>
    <property type="project" value="InterPro"/>
</dbReference>
<comment type="caution">
    <text evidence="9">The sequence shown here is derived from an EMBL/GenBank/DDBJ whole genome shotgun (WGS) entry which is preliminary data.</text>
</comment>
<keyword evidence="2" id="KW-0677">Repeat</keyword>
<sequence>MPCEGGLGRKGWGNSTALLTCDQSQGDLCLWVLLDGSAIFFNEQLGAKKTGFSGGNVVQVLTEPHNNGSGENWGFGAVYQAVWAAEDDYGAWYRETSVDTTSNSDHQTWSRSEPRNKKSRNSQSGHSSSKAIGKMFFKTKMCCKFRAETCPYITNCNFAHSIEELRRPPPNWQAIVYIGETPRSYKGRHCKKFYSKEGCPYGDNCTFLHDEQSKSRESVAISLGPGFSGGYGHSSLLGIYFITLAWHSGMLHGMRTASLWWGLAETEDRDPSSAPPEVKHGVVPSKTPVDTVVASFTPIPHSDGFHNIGVLSQRLSNVIQSTGQRTRQKWKGPDKVSRIYGDWFDDIE</sequence>
<dbReference type="FunFam" id="4.10.1000.10:FF:000045">
    <property type="entry name" value="Zinc finger, CCCH-type"/>
    <property type="match status" value="1"/>
</dbReference>
<evidence type="ECO:0000256" key="4">
    <source>
        <dbReference type="ARBA" id="ARBA00022833"/>
    </source>
</evidence>
<dbReference type="PANTHER" id="PTHR12547">
    <property type="entry name" value="CCCH ZINC FINGER/TIS11-RELATED"/>
    <property type="match status" value="1"/>
</dbReference>
<keyword evidence="10" id="KW-1185">Reference proteome</keyword>
<dbReference type="AlphaFoldDB" id="A0A7J0H299"/>
<name>A0A7J0H299_9ERIC</name>
<evidence type="ECO:0000313" key="9">
    <source>
        <dbReference type="EMBL" id="GFZ17135.1"/>
    </source>
</evidence>
<feature type="region of interest" description="Disordered" evidence="7">
    <location>
        <begin position="100"/>
        <end position="129"/>
    </location>
</feature>
<evidence type="ECO:0000256" key="5">
    <source>
        <dbReference type="ARBA" id="ARBA00023125"/>
    </source>
</evidence>
<keyword evidence="5" id="KW-0238">DNA-binding</keyword>
<dbReference type="EMBL" id="BJWL01000026">
    <property type="protein sequence ID" value="GFZ17135.1"/>
    <property type="molecule type" value="Genomic_DNA"/>
</dbReference>
<accession>A0A7J0H299</accession>
<dbReference type="SUPFAM" id="SSF90229">
    <property type="entry name" value="CCCH zinc finger"/>
    <property type="match status" value="2"/>
</dbReference>
<dbReference type="InterPro" id="IPR041367">
    <property type="entry name" value="Znf-CCCH_4"/>
</dbReference>
<evidence type="ECO:0000313" key="10">
    <source>
        <dbReference type="Proteomes" id="UP000585474"/>
    </source>
</evidence>
<dbReference type="Gene3D" id="4.10.1000.10">
    <property type="entry name" value="Zinc finger, CCCH-type"/>
    <property type="match status" value="2"/>
</dbReference>
<feature type="domain" description="C3H1-type" evidence="8">
    <location>
        <begin position="184"/>
        <end position="212"/>
    </location>
</feature>
<evidence type="ECO:0000256" key="2">
    <source>
        <dbReference type="ARBA" id="ARBA00022737"/>
    </source>
</evidence>
<dbReference type="GO" id="GO:0006355">
    <property type="term" value="P:regulation of DNA-templated transcription"/>
    <property type="evidence" value="ECO:0007669"/>
    <property type="project" value="UniProtKB-ARBA"/>
</dbReference>
<protein>
    <submittedName>
        <fullName evidence="9">Zinc finger (CCCH-type) family protein</fullName>
    </submittedName>
</protein>
<feature type="compositionally biased region" description="Polar residues" evidence="7">
    <location>
        <begin position="100"/>
        <end position="111"/>
    </location>
</feature>
<evidence type="ECO:0000256" key="3">
    <source>
        <dbReference type="ARBA" id="ARBA00022771"/>
    </source>
</evidence>
<dbReference type="PANTHER" id="PTHR12547:SF156">
    <property type="entry name" value="ZINC FINGER CCCH DOMAIN-CONTAINING PROTEIN 12"/>
    <property type="match status" value="1"/>
</dbReference>
<evidence type="ECO:0000256" key="7">
    <source>
        <dbReference type="SAM" id="MobiDB-lite"/>
    </source>
</evidence>
<dbReference type="InterPro" id="IPR000571">
    <property type="entry name" value="Znf_CCCH"/>
</dbReference>
<gene>
    <name evidence="9" type="ORF">Acr_26g0004050</name>
</gene>
<dbReference type="Pfam" id="PF18044">
    <property type="entry name" value="zf-CCCH_4"/>
    <property type="match status" value="1"/>
</dbReference>
<dbReference type="Proteomes" id="UP000585474">
    <property type="component" value="Unassembled WGS sequence"/>
</dbReference>
<dbReference type="GO" id="GO:0008270">
    <property type="term" value="F:zinc ion binding"/>
    <property type="evidence" value="ECO:0007669"/>
    <property type="project" value="UniProtKB-KW"/>
</dbReference>